<name>B8HTV4_CYAP4</name>
<organism evidence="2">
    <name type="scientific">Cyanothece sp. (strain PCC 7425 / ATCC 29141)</name>
    <dbReference type="NCBI Taxonomy" id="395961"/>
    <lineage>
        <taxon>Bacteria</taxon>
        <taxon>Bacillati</taxon>
        <taxon>Cyanobacteriota</taxon>
        <taxon>Cyanophyceae</taxon>
        <taxon>Gomontiellales</taxon>
        <taxon>Cyanothecaceae</taxon>
        <taxon>Cyanothece</taxon>
    </lineage>
</organism>
<reference evidence="2" key="1">
    <citation type="submission" date="2009-01" db="EMBL/GenBank/DDBJ databases">
        <title>Complete sequence of chromosome Cyanothece sp. PCC 7425.</title>
        <authorList>
            <consortium name="US DOE Joint Genome Institute"/>
            <person name="Lucas S."/>
            <person name="Copeland A."/>
            <person name="Lapidus A."/>
            <person name="Glavina del Rio T."/>
            <person name="Dalin E."/>
            <person name="Tice H."/>
            <person name="Bruce D."/>
            <person name="Goodwin L."/>
            <person name="Pitluck S."/>
            <person name="Sims D."/>
            <person name="Meineke L."/>
            <person name="Brettin T."/>
            <person name="Detter J.C."/>
            <person name="Han C."/>
            <person name="Larimer F."/>
            <person name="Land M."/>
            <person name="Hauser L."/>
            <person name="Kyrpides N."/>
            <person name="Ovchinnikova G."/>
            <person name="Liberton M."/>
            <person name="Stoeckel J."/>
            <person name="Banerjee A."/>
            <person name="Singh A."/>
            <person name="Page L."/>
            <person name="Sato H."/>
            <person name="Zhao L."/>
            <person name="Sherman L."/>
            <person name="Pakrasi H."/>
            <person name="Richardson P."/>
        </authorList>
    </citation>
    <scope>NUCLEOTIDE SEQUENCE</scope>
    <source>
        <strain evidence="2">PCC 7425</strain>
    </source>
</reference>
<dbReference type="STRING" id="395961.Cyan7425_0482"/>
<keyword evidence="1" id="KW-0732">Signal</keyword>
<sequence length="176" mass="19280">MRKLIPLFALLLTVPLFSCRSEDIAPTSSQLTSQAFLAAATDAPPSIPQLKVEQVILARNGSNGKLEPVNRPVFKRGESVNIVLLNVQGFQKGSDGKNRFDLDMEVKDPQGKVILSRQRLLGQDGHRNLPRNIARSPSGIFNTTEKLEPGSYTLTLTLYDLVGKGLVTKSKIISLK</sequence>
<accession>B8HTV4</accession>
<evidence type="ECO:0000256" key="1">
    <source>
        <dbReference type="SAM" id="SignalP"/>
    </source>
</evidence>
<dbReference type="EMBL" id="CP001344">
    <property type="protein sequence ID" value="ACL42874.1"/>
    <property type="molecule type" value="Genomic_DNA"/>
</dbReference>
<dbReference type="HOGENOM" id="CLU_1522727_0_0_3"/>
<gene>
    <name evidence="2" type="ordered locus">Cyan7425_0482</name>
</gene>
<evidence type="ECO:0000313" key="2">
    <source>
        <dbReference type="EMBL" id="ACL42874.1"/>
    </source>
</evidence>
<feature type="chain" id="PRO_5002871218" description="Lipoprotein" evidence="1">
    <location>
        <begin position="19"/>
        <end position="176"/>
    </location>
</feature>
<feature type="signal peptide" evidence="1">
    <location>
        <begin position="1"/>
        <end position="18"/>
    </location>
</feature>
<dbReference type="AlphaFoldDB" id="B8HTV4"/>
<dbReference type="OrthoDB" id="591301at2"/>
<proteinExistence type="predicted"/>
<dbReference type="KEGG" id="cyn:Cyan7425_0482"/>
<evidence type="ECO:0008006" key="3">
    <source>
        <dbReference type="Google" id="ProtNLM"/>
    </source>
</evidence>
<protein>
    <recommendedName>
        <fullName evidence="3">Lipoprotein</fullName>
    </recommendedName>
</protein>